<feature type="transmembrane region" description="Helical" evidence="1">
    <location>
        <begin position="78"/>
        <end position="98"/>
    </location>
</feature>
<keyword evidence="1" id="KW-0472">Membrane</keyword>
<evidence type="ECO:0000313" key="2">
    <source>
        <dbReference type="EMBL" id="MRH43273.1"/>
    </source>
</evidence>
<comment type="caution">
    <text evidence="2">The sequence shown here is derived from an EMBL/GenBank/DDBJ whole genome shotgun (WGS) entry which is preliminary data.</text>
</comment>
<evidence type="ECO:0000313" key="3">
    <source>
        <dbReference type="Proteomes" id="UP000799092"/>
    </source>
</evidence>
<dbReference type="OrthoDB" id="1798014at2"/>
<dbReference type="AlphaFoldDB" id="A0A6A8DC58"/>
<accession>A0A6A8DC58</accession>
<reference evidence="2" key="1">
    <citation type="submission" date="2019-11" db="EMBL/GenBank/DDBJ databases">
        <authorList>
            <person name="Li J."/>
        </authorList>
    </citation>
    <scope>NUCLEOTIDE SEQUENCE</scope>
    <source>
        <strain evidence="2">B6B</strain>
    </source>
</reference>
<feature type="transmembrane region" description="Helical" evidence="1">
    <location>
        <begin position="7"/>
        <end position="26"/>
    </location>
</feature>
<name>A0A6A8DC58_9BACI</name>
<sequence>MKNLLMYLCWSIVLIVLLYSGGLVQINLLEHQNTTHNILPNFTFSFLFPLFLGMSIRFSYFFSDRERDKKWTFNWKKLLGIGFPLLLIAMGPFIFFIIGLPTIDSLLPGFYLSNFSSESIAGLICGFVVVDSLRESK</sequence>
<feature type="transmembrane region" description="Helical" evidence="1">
    <location>
        <begin position="38"/>
        <end position="58"/>
    </location>
</feature>
<feature type="transmembrane region" description="Helical" evidence="1">
    <location>
        <begin position="110"/>
        <end position="130"/>
    </location>
</feature>
<dbReference type="Proteomes" id="UP000799092">
    <property type="component" value="Unassembled WGS sequence"/>
</dbReference>
<organism evidence="2 3">
    <name type="scientific">Aquibacillus halophilus</name>
    <dbReference type="NCBI Taxonomy" id="930132"/>
    <lineage>
        <taxon>Bacteria</taxon>
        <taxon>Bacillati</taxon>
        <taxon>Bacillota</taxon>
        <taxon>Bacilli</taxon>
        <taxon>Bacillales</taxon>
        <taxon>Bacillaceae</taxon>
        <taxon>Aquibacillus</taxon>
    </lineage>
</organism>
<keyword evidence="1" id="KW-1133">Transmembrane helix</keyword>
<gene>
    <name evidence="2" type="ORF">GH741_11335</name>
</gene>
<dbReference type="RefSeq" id="WP_153736907.1">
    <property type="nucleotide sequence ID" value="NZ_WJNG01000008.1"/>
</dbReference>
<keyword evidence="3" id="KW-1185">Reference proteome</keyword>
<keyword evidence="1" id="KW-0812">Transmembrane</keyword>
<evidence type="ECO:0000256" key="1">
    <source>
        <dbReference type="SAM" id="Phobius"/>
    </source>
</evidence>
<protein>
    <submittedName>
        <fullName evidence="2">Uncharacterized protein</fullName>
    </submittedName>
</protein>
<dbReference type="EMBL" id="WJNG01000008">
    <property type="protein sequence ID" value="MRH43273.1"/>
    <property type="molecule type" value="Genomic_DNA"/>
</dbReference>
<proteinExistence type="predicted"/>